<dbReference type="Pfam" id="PF13673">
    <property type="entry name" value="Acetyltransf_10"/>
    <property type="match status" value="1"/>
</dbReference>
<name>A0A376CTM8_ECOLX</name>
<dbReference type="Gene3D" id="3.40.630.30">
    <property type="match status" value="1"/>
</dbReference>
<dbReference type="EMBL" id="UFXW01000004">
    <property type="protein sequence ID" value="STC75146.1"/>
    <property type="molecule type" value="Genomic_DNA"/>
</dbReference>
<reference evidence="4 5" key="1">
    <citation type="submission" date="2018-06" db="EMBL/GenBank/DDBJ databases">
        <authorList>
            <consortium name="Pathogen Informatics"/>
            <person name="Doyle S."/>
        </authorList>
    </citation>
    <scope>NUCLEOTIDE SEQUENCE [LARGE SCALE GENOMIC DNA]</scope>
    <source>
        <strain evidence="4 5">NCTC10767</strain>
    </source>
</reference>
<evidence type="ECO:0000256" key="1">
    <source>
        <dbReference type="ARBA" id="ARBA00022679"/>
    </source>
</evidence>
<dbReference type="CDD" id="cd04301">
    <property type="entry name" value="NAT_SF"/>
    <property type="match status" value="1"/>
</dbReference>
<dbReference type="GO" id="GO:0016747">
    <property type="term" value="F:acyltransferase activity, transferring groups other than amino-acyl groups"/>
    <property type="evidence" value="ECO:0007669"/>
    <property type="project" value="InterPro"/>
</dbReference>
<sequence>MVISIRRSRHEEGEELVAIWCRSVDATHDFLSAEYRAELEELVHSFLPEAPLWVAVNEREQPVGFMLLSGQHMDVLFIDPDVRGCGVGRMLVKHALSMAPELTTNVNEQNEQAVGFYKKVGFKVTGRSEVDDLGKPYPLLNLAYVGGVGGFFSSRWAEL</sequence>
<evidence type="ECO:0000313" key="4">
    <source>
        <dbReference type="EMBL" id="STC75146.1"/>
    </source>
</evidence>
<dbReference type="Proteomes" id="UP000254647">
    <property type="component" value="Unassembled WGS sequence"/>
</dbReference>
<keyword evidence="2 4" id="KW-0012">Acyltransferase</keyword>
<dbReference type="SUPFAM" id="SSF55729">
    <property type="entry name" value="Acyl-CoA N-acyltransferases (Nat)"/>
    <property type="match status" value="1"/>
</dbReference>
<accession>A0A376CTM8</accession>
<evidence type="ECO:0000256" key="2">
    <source>
        <dbReference type="ARBA" id="ARBA00023315"/>
    </source>
</evidence>
<evidence type="ECO:0000313" key="5">
    <source>
        <dbReference type="Proteomes" id="UP000254647"/>
    </source>
</evidence>
<dbReference type="InterPro" id="IPR016181">
    <property type="entry name" value="Acyl_CoA_acyltransferase"/>
</dbReference>
<dbReference type="PANTHER" id="PTHR43800">
    <property type="entry name" value="PEPTIDYL-LYSINE N-ACETYLTRANSFERASE YJAB"/>
    <property type="match status" value="1"/>
</dbReference>
<dbReference type="PANTHER" id="PTHR43800:SF1">
    <property type="entry name" value="PEPTIDYL-LYSINE N-ACETYLTRANSFERASE YJAB"/>
    <property type="match status" value="1"/>
</dbReference>
<evidence type="ECO:0000259" key="3">
    <source>
        <dbReference type="PROSITE" id="PS51186"/>
    </source>
</evidence>
<feature type="domain" description="N-acetyltransferase" evidence="3">
    <location>
        <begin position="3"/>
        <end position="144"/>
    </location>
</feature>
<protein>
    <submittedName>
        <fullName evidence="4">Putative acetyltransferase</fullName>
        <ecNumber evidence="4">2.3.1.-</ecNumber>
    </submittedName>
</protein>
<dbReference type="NCBIfam" id="NF007807">
    <property type="entry name" value="PRK10514.1"/>
    <property type="match status" value="1"/>
</dbReference>
<keyword evidence="1 4" id="KW-0808">Transferase</keyword>
<organism evidence="4 5">
    <name type="scientific">Escherichia coli</name>
    <dbReference type="NCBI Taxonomy" id="562"/>
    <lineage>
        <taxon>Bacteria</taxon>
        <taxon>Pseudomonadati</taxon>
        <taxon>Pseudomonadota</taxon>
        <taxon>Gammaproteobacteria</taxon>
        <taxon>Enterobacterales</taxon>
        <taxon>Enterobacteriaceae</taxon>
        <taxon>Escherichia</taxon>
    </lineage>
</organism>
<dbReference type="InterPro" id="IPR000182">
    <property type="entry name" value="GNAT_dom"/>
</dbReference>
<dbReference type="AlphaFoldDB" id="A0A376CTM8"/>
<dbReference type="EC" id="2.3.1.-" evidence="4"/>
<proteinExistence type="predicted"/>
<dbReference type="PROSITE" id="PS51186">
    <property type="entry name" value="GNAT"/>
    <property type="match status" value="1"/>
</dbReference>
<gene>
    <name evidence="4" type="primary">yjaB_1</name>
    <name evidence="4" type="ORF">NCTC10767_00686</name>
</gene>